<evidence type="ECO:0000256" key="1">
    <source>
        <dbReference type="SAM" id="MobiDB-lite"/>
    </source>
</evidence>
<keyword evidence="4" id="KW-1185">Reference proteome</keyword>
<keyword evidence="2" id="KW-0812">Transmembrane</keyword>
<organism evidence="3 4">
    <name type="scientific">Saccharopolyspora mangrovi</name>
    <dbReference type="NCBI Taxonomy" id="3082379"/>
    <lineage>
        <taxon>Bacteria</taxon>
        <taxon>Bacillati</taxon>
        <taxon>Actinomycetota</taxon>
        <taxon>Actinomycetes</taxon>
        <taxon>Pseudonocardiales</taxon>
        <taxon>Pseudonocardiaceae</taxon>
        <taxon>Saccharopolyspora</taxon>
    </lineage>
</organism>
<dbReference type="EMBL" id="JAWLNX010000015">
    <property type="protein sequence ID" value="MEB3369876.1"/>
    <property type="molecule type" value="Genomic_DNA"/>
</dbReference>
<proteinExistence type="predicted"/>
<feature type="region of interest" description="Disordered" evidence="1">
    <location>
        <begin position="1"/>
        <end position="23"/>
    </location>
</feature>
<dbReference type="InterPro" id="IPR021401">
    <property type="entry name" value="DUF3040"/>
</dbReference>
<sequence>MLQPHERRILGEMERQLRTEDPALAGEMTKTRGRFRTWLNTRRALALAAATLAVLCLALGEATAFFTTALLAAALLLSQGWTVKSREGPSGWSPPH</sequence>
<evidence type="ECO:0000313" key="3">
    <source>
        <dbReference type="EMBL" id="MEB3369876.1"/>
    </source>
</evidence>
<feature type="compositionally biased region" description="Basic and acidic residues" evidence="1">
    <location>
        <begin position="1"/>
        <end position="21"/>
    </location>
</feature>
<reference evidence="3 4" key="1">
    <citation type="submission" date="2023-10" db="EMBL/GenBank/DDBJ databases">
        <title>Saccharopolyspora sp. nov., isolated from mangrove soil.</title>
        <authorList>
            <person name="Lu Y."/>
            <person name="Liu W."/>
        </authorList>
    </citation>
    <scope>NUCLEOTIDE SEQUENCE [LARGE SCALE GENOMIC DNA]</scope>
    <source>
        <strain evidence="3 4">S2-29</strain>
    </source>
</reference>
<comment type="caution">
    <text evidence="3">The sequence shown here is derived from an EMBL/GenBank/DDBJ whole genome shotgun (WGS) entry which is preliminary data.</text>
</comment>
<dbReference type="Pfam" id="PF11239">
    <property type="entry name" value="DUF3040"/>
    <property type="match status" value="1"/>
</dbReference>
<evidence type="ECO:0000313" key="4">
    <source>
        <dbReference type="Proteomes" id="UP001327093"/>
    </source>
</evidence>
<accession>A0ABU6AEA6</accession>
<keyword evidence="2" id="KW-1133">Transmembrane helix</keyword>
<feature type="transmembrane region" description="Helical" evidence="2">
    <location>
        <begin position="44"/>
        <end position="77"/>
    </location>
</feature>
<evidence type="ECO:0000256" key="2">
    <source>
        <dbReference type="SAM" id="Phobius"/>
    </source>
</evidence>
<keyword evidence="2" id="KW-0472">Membrane</keyword>
<protein>
    <submittedName>
        <fullName evidence="3">DUF3040 domain-containing protein</fullName>
    </submittedName>
</protein>
<dbReference type="Proteomes" id="UP001327093">
    <property type="component" value="Unassembled WGS sequence"/>
</dbReference>
<name>A0ABU6AEA6_9PSEU</name>
<dbReference type="RefSeq" id="WP_324267361.1">
    <property type="nucleotide sequence ID" value="NZ_JAWLNX010000015.1"/>
</dbReference>
<gene>
    <name evidence="3" type="ORF">R4I43_20925</name>
</gene>